<dbReference type="Pfam" id="PF13714">
    <property type="entry name" value="PEP_mutase"/>
    <property type="match status" value="1"/>
</dbReference>
<gene>
    <name evidence="1" type="ORF">HEQ75_14155</name>
</gene>
<name>A0ABX1EAQ3_9PROT</name>
<dbReference type="PANTHER" id="PTHR42905:SF3">
    <property type="entry name" value="OXALOACETATE DECARBOXYLASE"/>
    <property type="match status" value="1"/>
</dbReference>
<dbReference type="SUPFAM" id="SSF51621">
    <property type="entry name" value="Phosphoenolpyruvate/pyruvate domain"/>
    <property type="match status" value="1"/>
</dbReference>
<evidence type="ECO:0000313" key="1">
    <source>
        <dbReference type="EMBL" id="NKC32005.1"/>
    </source>
</evidence>
<keyword evidence="1" id="KW-0456">Lyase</keyword>
<dbReference type="InterPro" id="IPR039556">
    <property type="entry name" value="ICL/PEPM"/>
</dbReference>
<dbReference type="RefSeq" id="WP_168031626.1">
    <property type="nucleotide sequence ID" value="NZ_JAAVNE010000021.1"/>
</dbReference>
<accession>A0ABX1EAQ3</accession>
<keyword evidence="2" id="KW-1185">Reference proteome</keyword>
<dbReference type="Gene3D" id="3.20.20.60">
    <property type="entry name" value="Phosphoenolpyruvate-binding domains"/>
    <property type="match status" value="1"/>
</dbReference>
<dbReference type="PANTHER" id="PTHR42905">
    <property type="entry name" value="PHOSPHOENOLPYRUVATE CARBOXYLASE"/>
    <property type="match status" value="1"/>
</dbReference>
<evidence type="ECO:0000313" key="2">
    <source>
        <dbReference type="Proteomes" id="UP000787635"/>
    </source>
</evidence>
<sequence length="286" mass="29197">MTATERRQAFRAVLAGPGCVHPASVFDAVSGRIAADLGFETAILGGSVASLAVLGAPDHIVLTLTEFADLIRRITRGGAPPLLVDADHGYGNALSVMRTVEELEAAGVAALTIEDTLLPRPYGPEATALLPLAEGLGKIRAALAARTDPSLVIVARTSALAVTGVEDAVARATAYAQAGADGIFVTGLADPAQLDALRAATGLPILVGSAKAGLGGAATLAQHGARVALQGHATFPAAMQAVHETLKALREGTAPKDLKGLPDAASTKRWQREEHYDAAIRDFLGG</sequence>
<reference evidence="1 2" key="1">
    <citation type="submission" date="2020-03" db="EMBL/GenBank/DDBJ databases">
        <title>Roseomonas selenitidurans sp. nov. isolated from urban soil.</title>
        <authorList>
            <person name="Liu H."/>
        </authorList>
    </citation>
    <scope>NUCLEOTIDE SEQUENCE [LARGE SCALE GENOMIC DNA]</scope>
    <source>
        <strain evidence="1 2">BU-1</strain>
    </source>
</reference>
<dbReference type="InterPro" id="IPR040442">
    <property type="entry name" value="Pyrv_kinase-like_dom_sf"/>
</dbReference>
<dbReference type="GO" id="GO:0016829">
    <property type="term" value="F:lyase activity"/>
    <property type="evidence" value="ECO:0007669"/>
    <property type="project" value="UniProtKB-KW"/>
</dbReference>
<dbReference type="InterPro" id="IPR015813">
    <property type="entry name" value="Pyrv/PenolPyrv_kinase-like_dom"/>
</dbReference>
<dbReference type="CDD" id="cd00377">
    <property type="entry name" value="ICL_PEPM"/>
    <property type="match status" value="1"/>
</dbReference>
<protein>
    <submittedName>
        <fullName evidence="1">Isocitrate lyase/PEP mutase family protein</fullName>
    </submittedName>
</protein>
<dbReference type="Proteomes" id="UP000787635">
    <property type="component" value="Unassembled WGS sequence"/>
</dbReference>
<dbReference type="EMBL" id="JAAVNE010000021">
    <property type="protein sequence ID" value="NKC32005.1"/>
    <property type="molecule type" value="Genomic_DNA"/>
</dbReference>
<organism evidence="1 2">
    <name type="scientific">Falsiroseomonas selenitidurans</name>
    <dbReference type="NCBI Taxonomy" id="2716335"/>
    <lineage>
        <taxon>Bacteria</taxon>
        <taxon>Pseudomonadati</taxon>
        <taxon>Pseudomonadota</taxon>
        <taxon>Alphaproteobacteria</taxon>
        <taxon>Acetobacterales</taxon>
        <taxon>Roseomonadaceae</taxon>
        <taxon>Falsiroseomonas</taxon>
    </lineage>
</organism>
<comment type="caution">
    <text evidence="1">The sequence shown here is derived from an EMBL/GenBank/DDBJ whole genome shotgun (WGS) entry which is preliminary data.</text>
</comment>
<proteinExistence type="predicted"/>